<evidence type="ECO:0000313" key="1">
    <source>
        <dbReference type="EMBL" id="KXZ64840.1"/>
    </source>
</evidence>
<accession>A0A150HLK1</accession>
<sequence>MKRIYILVEGQTEESFVDEAIVPFYAQLGIFIQPIIVSTSKSCKGGITSYAKIKPQILKLCKQDRNAWVTTFFDLYALPNDFPMKSSSGYNSLNNCHDKVDFLENALQQDISEQNFLPYIMLHEFEALLFVDPDKFEWWVDDASIIDSLHQIKESYSSPEEINNSPQTAPSKRILGLIPDYKKVVQGTIIAMEIGLDEMRRQCLHFNHWLDRLENLRDL</sequence>
<dbReference type="Pfam" id="PF14103">
    <property type="entry name" value="DUF4276"/>
    <property type="match status" value="1"/>
</dbReference>
<dbReference type="RefSeq" id="WP_061519537.1">
    <property type="nucleotide sequence ID" value="NZ_JRUE01000223.1"/>
</dbReference>
<dbReference type="EMBL" id="JRUE01000223">
    <property type="protein sequence ID" value="KXZ64840.1"/>
    <property type="molecule type" value="Genomic_DNA"/>
</dbReference>
<comment type="caution">
    <text evidence="1">The sequence shown here is derived from an EMBL/GenBank/DDBJ whole genome shotgun (WGS) entry which is preliminary data.</text>
</comment>
<dbReference type="InterPro" id="IPR025455">
    <property type="entry name" value="DUF4276"/>
</dbReference>
<organism evidence="1 2">
    <name type="scientific">Acinetobacter venetianus</name>
    <dbReference type="NCBI Taxonomy" id="52133"/>
    <lineage>
        <taxon>Bacteria</taxon>
        <taxon>Pseudomonadati</taxon>
        <taxon>Pseudomonadota</taxon>
        <taxon>Gammaproteobacteria</taxon>
        <taxon>Moraxellales</taxon>
        <taxon>Moraxellaceae</taxon>
        <taxon>Acinetobacter</taxon>
    </lineage>
</organism>
<dbReference type="PATRIC" id="fig|52133.18.peg.3023"/>
<gene>
    <name evidence="1" type="ORF">AVENLUH5627_02952</name>
</gene>
<protein>
    <recommendedName>
        <fullName evidence="3">DUF4276 family protein</fullName>
    </recommendedName>
</protein>
<evidence type="ECO:0008006" key="3">
    <source>
        <dbReference type="Google" id="ProtNLM"/>
    </source>
</evidence>
<proteinExistence type="predicted"/>
<name>A0A150HLK1_9GAMM</name>
<dbReference type="Proteomes" id="UP000075680">
    <property type="component" value="Unassembled WGS sequence"/>
</dbReference>
<reference evidence="1 2" key="1">
    <citation type="journal article" date="2016" name="Sci. Rep.">
        <title>Genomic and phenotypic characterization of the species Acinetobacter venetianus.</title>
        <authorList>
            <person name="Fondi M."/>
            <person name="Maida I."/>
            <person name="Perrin E."/>
            <person name="Orlandini V."/>
            <person name="La Torre L."/>
            <person name="Bosi E."/>
            <person name="Negroni A."/>
            <person name="Zanaroli G."/>
            <person name="Fava F."/>
            <person name="Decorosi F."/>
            <person name="Giovannetti L."/>
            <person name="Viti C."/>
            <person name="Vaneechoutte M."/>
            <person name="Dijkshoorn L."/>
            <person name="Fani R."/>
        </authorList>
    </citation>
    <scope>NUCLEOTIDE SEQUENCE [LARGE SCALE GENOMIC DNA]</scope>
    <source>
        <strain evidence="1 2">LUH5627</strain>
    </source>
</reference>
<evidence type="ECO:0000313" key="2">
    <source>
        <dbReference type="Proteomes" id="UP000075680"/>
    </source>
</evidence>
<dbReference type="AlphaFoldDB" id="A0A150HLK1"/>